<dbReference type="InterPro" id="IPR050951">
    <property type="entry name" value="Retrovirus_Pol_polyprotein"/>
</dbReference>
<evidence type="ECO:0000313" key="3">
    <source>
        <dbReference type="EMBL" id="GFU49801.1"/>
    </source>
</evidence>
<dbReference type="Pfam" id="PF17919">
    <property type="entry name" value="RT_RNaseH_2"/>
    <property type="match status" value="1"/>
</dbReference>
<keyword evidence="1" id="KW-0511">Multifunctional enzyme</keyword>
<dbReference type="Gene3D" id="3.30.70.270">
    <property type="match status" value="1"/>
</dbReference>
<name>A0A8X6R655_NEPPI</name>
<dbReference type="PANTHER" id="PTHR37984:SF5">
    <property type="entry name" value="PROTEIN NYNRIN-LIKE"/>
    <property type="match status" value="1"/>
</dbReference>
<protein>
    <submittedName>
        <fullName evidence="3">Transposon Ty3-I Gag-Pol polyprotein</fullName>
    </submittedName>
</protein>
<proteinExistence type="predicted"/>
<gene>
    <name evidence="3" type="primary">TY3B-I_1361</name>
    <name evidence="3" type="ORF">NPIL_262411</name>
</gene>
<accession>A0A8X6R655</accession>
<dbReference type="Proteomes" id="UP000887013">
    <property type="component" value="Unassembled WGS sequence"/>
</dbReference>
<evidence type="ECO:0000256" key="1">
    <source>
        <dbReference type="ARBA" id="ARBA00023268"/>
    </source>
</evidence>
<dbReference type="InterPro" id="IPR043502">
    <property type="entry name" value="DNA/RNA_pol_sf"/>
</dbReference>
<dbReference type="EMBL" id="BMAW01037764">
    <property type="protein sequence ID" value="GFU49801.1"/>
    <property type="molecule type" value="Genomic_DNA"/>
</dbReference>
<dbReference type="AlphaFoldDB" id="A0A8X6R655"/>
<comment type="caution">
    <text evidence="3">The sequence shown here is derived from an EMBL/GenBank/DDBJ whole genome shotgun (WGS) entry which is preliminary data.</text>
</comment>
<dbReference type="InterPro" id="IPR043128">
    <property type="entry name" value="Rev_trsase/Diguanyl_cyclase"/>
</dbReference>
<dbReference type="SUPFAM" id="SSF56672">
    <property type="entry name" value="DNA/RNA polymerases"/>
    <property type="match status" value="1"/>
</dbReference>
<organism evidence="3 4">
    <name type="scientific">Nephila pilipes</name>
    <name type="common">Giant wood spider</name>
    <name type="synonym">Nephila maculata</name>
    <dbReference type="NCBI Taxonomy" id="299642"/>
    <lineage>
        <taxon>Eukaryota</taxon>
        <taxon>Metazoa</taxon>
        <taxon>Ecdysozoa</taxon>
        <taxon>Arthropoda</taxon>
        <taxon>Chelicerata</taxon>
        <taxon>Arachnida</taxon>
        <taxon>Araneae</taxon>
        <taxon>Araneomorphae</taxon>
        <taxon>Entelegynae</taxon>
        <taxon>Araneoidea</taxon>
        <taxon>Nephilidae</taxon>
        <taxon>Nephila</taxon>
    </lineage>
</organism>
<dbReference type="PANTHER" id="PTHR37984">
    <property type="entry name" value="PROTEIN CBG26694"/>
    <property type="match status" value="1"/>
</dbReference>
<keyword evidence="4" id="KW-1185">Reference proteome</keyword>
<dbReference type="InterPro" id="IPR041577">
    <property type="entry name" value="RT_RNaseH_2"/>
</dbReference>
<feature type="domain" description="Reverse transcriptase/retrotransposon-derived protein RNase H-like" evidence="2">
    <location>
        <begin position="71"/>
        <end position="124"/>
    </location>
</feature>
<dbReference type="GO" id="GO:0003824">
    <property type="term" value="F:catalytic activity"/>
    <property type="evidence" value="ECO:0007669"/>
    <property type="project" value="UniProtKB-KW"/>
</dbReference>
<reference evidence="3" key="1">
    <citation type="submission" date="2020-08" db="EMBL/GenBank/DDBJ databases">
        <title>Multicomponent nature underlies the extraordinary mechanical properties of spider dragline silk.</title>
        <authorList>
            <person name="Kono N."/>
            <person name="Nakamura H."/>
            <person name="Mori M."/>
            <person name="Yoshida Y."/>
            <person name="Ohtoshi R."/>
            <person name="Malay A.D."/>
            <person name="Moran D.A.P."/>
            <person name="Tomita M."/>
            <person name="Numata K."/>
            <person name="Arakawa K."/>
        </authorList>
    </citation>
    <scope>NUCLEOTIDE SEQUENCE</scope>
</reference>
<evidence type="ECO:0000259" key="2">
    <source>
        <dbReference type="Pfam" id="PF17919"/>
    </source>
</evidence>
<sequence>MDNKPKTMDKGAIIASYEPVVDIVARPQEFSGGQPIQSILENLEGLNEDQNFSTIATSLHEVTEAKSSFNWTEECQKSFNSLKQTLTTSTVLTYPRTDEDFILDTDASNEGVGAVLFQKIENEDNTDHMVAKRSSQSILTPRGNAGIRPPVLATNGDLETNLATDDKNWHQLKSSFVENFPE</sequence>
<evidence type="ECO:0000313" key="4">
    <source>
        <dbReference type="Proteomes" id="UP000887013"/>
    </source>
</evidence>
<dbReference type="GO" id="GO:0071897">
    <property type="term" value="P:DNA biosynthetic process"/>
    <property type="evidence" value="ECO:0007669"/>
    <property type="project" value="UniProtKB-ARBA"/>
</dbReference>
<dbReference type="OrthoDB" id="8049819at2759"/>